<dbReference type="GO" id="GO:0061630">
    <property type="term" value="F:ubiquitin protein ligase activity"/>
    <property type="evidence" value="ECO:0007669"/>
    <property type="project" value="UniProtKB-EC"/>
</dbReference>
<reference evidence="24" key="2">
    <citation type="submission" date="2025-08" db="UniProtKB">
        <authorList>
            <consortium name="Ensembl"/>
        </authorList>
    </citation>
    <scope>IDENTIFICATION</scope>
</reference>
<proteinExistence type="predicted"/>
<dbReference type="AlphaFoldDB" id="A0AAZ3QJ90"/>
<evidence type="ECO:0000256" key="16">
    <source>
        <dbReference type="ARBA" id="ARBA00023136"/>
    </source>
</evidence>
<evidence type="ECO:0000256" key="18">
    <source>
        <dbReference type="ARBA" id="ARBA00023329"/>
    </source>
</evidence>
<evidence type="ECO:0000256" key="14">
    <source>
        <dbReference type="ARBA" id="ARBA00022859"/>
    </source>
</evidence>
<comment type="pathway">
    <text evidence="5">Protein modification; protein ubiquitination.</text>
</comment>
<evidence type="ECO:0000256" key="5">
    <source>
        <dbReference type="ARBA" id="ARBA00004906"/>
    </source>
</evidence>
<feature type="transmembrane region" description="Helical" evidence="21">
    <location>
        <begin position="216"/>
        <end position="238"/>
    </location>
</feature>
<protein>
    <recommendedName>
        <fullName evidence="6">RING-type E3 ubiquitin transferase</fullName>
        <ecNumber evidence="6">2.3.2.27</ecNumber>
    </recommendedName>
</protein>
<dbReference type="GO" id="GO:0031901">
    <property type="term" value="C:early endosome membrane"/>
    <property type="evidence" value="ECO:0007669"/>
    <property type="project" value="UniProtKB-SubCell"/>
</dbReference>
<dbReference type="FunFam" id="3.30.40.10:FF:000043">
    <property type="entry name" value="Putative e3 ubiquitin-protein ligase march8"/>
    <property type="match status" value="1"/>
</dbReference>
<keyword evidence="10" id="KW-0967">Endosome</keyword>
<evidence type="ECO:0000256" key="15">
    <source>
        <dbReference type="ARBA" id="ARBA00022989"/>
    </source>
</evidence>
<evidence type="ECO:0000313" key="25">
    <source>
        <dbReference type="Proteomes" id="UP000694402"/>
    </source>
</evidence>
<accession>A0AAZ3QJ90</accession>
<name>A0AAZ3QJ90_ONCTS</name>
<keyword evidence="11 19" id="KW-0863">Zinc-finger</keyword>
<evidence type="ECO:0000256" key="2">
    <source>
        <dbReference type="ARBA" id="ARBA00004155"/>
    </source>
</evidence>
<dbReference type="GO" id="GO:0008270">
    <property type="term" value="F:zinc ion binding"/>
    <property type="evidence" value="ECO:0007669"/>
    <property type="project" value="UniProtKB-KW"/>
</dbReference>
<gene>
    <name evidence="24" type="primary">LOC112256249</name>
</gene>
<evidence type="ECO:0000256" key="19">
    <source>
        <dbReference type="PROSITE-ProRule" id="PRU00175"/>
    </source>
</evidence>
<evidence type="ECO:0000256" key="12">
    <source>
        <dbReference type="ARBA" id="ARBA00022786"/>
    </source>
</evidence>
<keyword evidence="16 21" id="KW-0472">Membrane</keyword>
<sequence>MGGNEPPLGGTDGLLGDDDVFEIPQGKTGTWTGAGAPGSGARSGDSGPLGAAPLCYMDEDSDLDCFSILDRCSSPAHSDKMEPLTPGPLSPYSLSGDCCRICHCEGDDDSPLITPCNCTGSLRFVHQACLQQWIKSSDTRCCELCKYQFIMETKLKPLRKWEKLQMTSSERRKILCSVTFHVIAITCVVWSLYVLIDRTADEIRTGILEWPFWTKLVVVAIGFTGGLVFMYVQCKVYIQLWRRLKAYNRVIYVQNRPEMCKKQVFEKLPLMEPSLEHKEALALTQSDTNSSQYTETEDYSMEVLHV</sequence>
<dbReference type="InterPro" id="IPR011016">
    <property type="entry name" value="Znf_RING-CH"/>
</dbReference>
<keyword evidence="9" id="KW-0479">Metal-binding</keyword>
<evidence type="ECO:0000256" key="10">
    <source>
        <dbReference type="ARBA" id="ARBA00022753"/>
    </source>
</evidence>
<evidence type="ECO:0000256" key="11">
    <source>
        <dbReference type="ARBA" id="ARBA00022771"/>
    </source>
</evidence>
<feature type="domain" description="RING-type" evidence="22">
    <location>
        <begin position="99"/>
        <end position="146"/>
    </location>
</feature>
<feature type="region of interest" description="Disordered" evidence="20">
    <location>
        <begin position="1"/>
        <end position="46"/>
    </location>
</feature>
<dbReference type="GO" id="GO:0016567">
    <property type="term" value="P:protein ubiquitination"/>
    <property type="evidence" value="ECO:0007669"/>
    <property type="project" value="UniProtKB-ARBA"/>
</dbReference>
<dbReference type="PROSITE" id="PS51292">
    <property type="entry name" value="ZF_RING_CH"/>
    <property type="match status" value="1"/>
</dbReference>
<feature type="domain" description="RING-CH-type" evidence="23">
    <location>
        <begin position="91"/>
        <end position="152"/>
    </location>
</feature>
<dbReference type="PROSITE" id="PS50089">
    <property type="entry name" value="ZF_RING_2"/>
    <property type="match status" value="1"/>
</dbReference>
<keyword evidence="18" id="KW-0968">Cytoplasmic vesicle</keyword>
<keyword evidence="17" id="KW-0458">Lysosome</keyword>
<keyword evidence="25" id="KW-1185">Reference proteome</keyword>
<dbReference type="GO" id="GO:0005765">
    <property type="term" value="C:lysosomal membrane"/>
    <property type="evidence" value="ECO:0007669"/>
    <property type="project" value="UniProtKB-SubCell"/>
</dbReference>
<dbReference type="EC" id="2.3.2.27" evidence="6"/>
<dbReference type="SUPFAM" id="SSF57850">
    <property type="entry name" value="RING/U-box"/>
    <property type="match status" value="1"/>
</dbReference>
<evidence type="ECO:0000256" key="13">
    <source>
        <dbReference type="ARBA" id="ARBA00022833"/>
    </source>
</evidence>
<evidence type="ECO:0000256" key="3">
    <source>
        <dbReference type="ARBA" id="ARBA00004439"/>
    </source>
</evidence>
<dbReference type="Gene3D" id="3.30.40.10">
    <property type="entry name" value="Zinc/RING finger domain, C3HC4 (zinc finger)"/>
    <property type="match status" value="1"/>
</dbReference>
<dbReference type="PANTHER" id="PTHR45981">
    <property type="entry name" value="LD02310P"/>
    <property type="match status" value="1"/>
</dbReference>
<comment type="catalytic activity">
    <reaction evidence="1">
        <text>S-ubiquitinyl-[E2 ubiquitin-conjugating enzyme]-L-cysteine + [acceptor protein]-L-lysine = [E2 ubiquitin-conjugating enzyme]-L-cysteine + N(6)-ubiquitinyl-[acceptor protein]-L-lysine.</text>
        <dbReference type="EC" id="2.3.2.27"/>
    </reaction>
</comment>
<evidence type="ECO:0000256" key="17">
    <source>
        <dbReference type="ARBA" id="ARBA00023228"/>
    </source>
</evidence>
<dbReference type="Pfam" id="PF12906">
    <property type="entry name" value="RINGv"/>
    <property type="match status" value="1"/>
</dbReference>
<keyword evidence="12" id="KW-0833">Ubl conjugation pathway</keyword>
<organism evidence="24 25">
    <name type="scientific">Oncorhynchus tshawytscha</name>
    <name type="common">Chinook salmon</name>
    <name type="synonym">Salmo tshawytscha</name>
    <dbReference type="NCBI Taxonomy" id="74940"/>
    <lineage>
        <taxon>Eukaryota</taxon>
        <taxon>Metazoa</taxon>
        <taxon>Chordata</taxon>
        <taxon>Craniata</taxon>
        <taxon>Vertebrata</taxon>
        <taxon>Euteleostomi</taxon>
        <taxon>Actinopterygii</taxon>
        <taxon>Neopterygii</taxon>
        <taxon>Teleostei</taxon>
        <taxon>Protacanthopterygii</taxon>
        <taxon>Salmoniformes</taxon>
        <taxon>Salmonidae</taxon>
        <taxon>Salmoninae</taxon>
        <taxon>Oncorhynchus</taxon>
    </lineage>
</organism>
<evidence type="ECO:0000256" key="4">
    <source>
        <dbReference type="ARBA" id="ARBA00004520"/>
    </source>
</evidence>
<feature type="region of interest" description="Disordered" evidence="20">
    <location>
        <begin position="286"/>
        <end position="306"/>
    </location>
</feature>
<dbReference type="GO" id="GO:0002376">
    <property type="term" value="P:immune system process"/>
    <property type="evidence" value="ECO:0007669"/>
    <property type="project" value="UniProtKB-KW"/>
</dbReference>
<reference evidence="25" key="1">
    <citation type="journal article" date="2018" name="PLoS ONE">
        <title>Chinook salmon (Oncorhynchus tshawytscha) genome and transcriptome.</title>
        <authorList>
            <person name="Christensen K.A."/>
            <person name="Leong J.S."/>
            <person name="Sakhrani D."/>
            <person name="Biagi C.A."/>
            <person name="Minkley D.R."/>
            <person name="Withler R.E."/>
            <person name="Rondeau E.B."/>
            <person name="Koop B.F."/>
            <person name="Devlin R.H."/>
        </authorList>
    </citation>
    <scope>NUCLEOTIDE SEQUENCE [LARGE SCALE GENOMIC DNA]</scope>
</reference>
<dbReference type="Ensembl" id="ENSOTST00005144183.1">
    <property type="protein sequence ID" value="ENSOTSP00005128628.1"/>
    <property type="gene ID" value="ENSOTSG00005075309.1"/>
</dbReference>
<keyword evidence="7" id="KW-0808">Transferase</keyword>
<feature type="transmembrane region" description="Helical" evidence="21">
    <location>
        <begin position="174"/>
        <end position="196"/>
    </location>
</feature>
<evidence type="ECO:0000256" key="20">
    <source>
        <dbReference type="SAM" id="MobiDB-lite"/>
    </source>
</evidence>
<reference evidence="24" key="3">
    <citation type="submission" date="2025-09" db="UniProtKB">
        <authorList>
            <consortium name="Ensembl"/>
        </authorList>
    </citation>
    <scope>IDENTIFICATION</scope>
</reference>
<evidence type="ECO:0000256" key="7">
    <source>
        <dbReference type="ARBA" id="ARBA00022679"/>
    </source>
</evidence>
<dbReference type="GeneTree" id="ENSGT00940000158282"/>
<keyword evidence="8 21" id="KW-0812">Transmembrane</keyword>
<evidence type="ECO:0000256" key="8">
    <source>
        <dbReference type="ARBA" id="ARBA00022692"/>
    </source>
</evidence>
<dbReference type="InterPro" id="IPR001841">
    <property type="entry name" value="Znf_RING"/>
</dbReference>
<keyword evidence="13" id="KW-0862">Zinc</keyword>
<evidence type="ECO:0000259" key="22">
    <source>
        <dbReference type="PROSITE" id="PS50089"/>
    </source>
</evidence>
<evidence type="ECO:0000256" key="9">
    <source>
        <dbReference type="ARBA" id="ARBA00022723"/>
    </source>
</evidence>
<evidence type="ECO:0000313" key="24">
    <source>
        <dbReference type="Ensembl" id="ENSOTSP00005128628.1"/>
    </source>
</evidence>
<evidence type="ECO:0000256" key="1">
    <source>
        <dbReference type="ARBA" id="ARBA00000900"/>
    </source>
</evidence>
<dbReference type="SMART" id="SM00744">
    <property type="entry name" value="RINGv"/>
    <property type="match status" value="1"/>
</dbReference>
<evidence type="ECO:0000256" key="6">
    <source>
        <dbReference type="ARBA" id="ARBA00012483"/>
    </source>
</evidence>
<dbReference type="InterPro" id="IPR013083">
    <property type="entry name" value="Znf_RING/FYVE/PHD"/>
</dbReference>
<dbReference type="Proteomes" id="UP000694402">
    <property type="component" value="Unassembled WGS sequence"/>
</dbReference>
<evidence type="ECO:0000259" key="23">
    <source>
        <dbReference type="PROSITE" id="PS51292"/>
    </source>
</evidence>
<evidence type="ECO:0000256" key="21">
    <source>
        <dbReference type="SAM" id="Phobius"/>
    </source>
</evidence>
<dbReference type="CDD" id="cd16807">
    <property type="entry name" value="RING_CH-C4HC3_MARCH8"/>
    <property type="match status" value="1"/>
</dbReference>
<keyword evidence="14" id="KW-0391">Immunity</keyword>
<comment type="subcellular location">
    <subcellularLocation>
        <location evidence="3">Cytoplasmic vesicle membrane</location>
        <topology evidence="3">Multi-pass membrane protein</topology>
    </subcellularLocation>
    <subcellularLocation>
        <location evidence="4">Early endosome membrane</location>
        <topology evidence="4">Multi-pass membrane protein</topology>
    </subcellularLocation>
    <subcellularLocation>
        <location evidence="2">Lysosome membrane</location>
        <topology evidence="2">Multi-pass membrane protein</topology>
    </subcellularLocation>
</comment>
<keyword evidence="15 21" id="KW-1133">Transmembrane helix</keyword>